<dbReference type="Pfam" id="PF00355">
    <property type="entry name" value="Rieske"/>
    <property type="match status" value="1"/>
</dbReference>
<keyword evidence="5" id="KW-0408">Iron</keyword>
<dbReference type="InterPro" id="IPR017941">
    <property type="entry name" value="Rieske_2Fe-2S"/>
</dbReference>
<dbReference type="EMBL" id="CAEZUK010000107">
    <property type="protein sequence ID" value="CAB4601436.1"/>
    <property type="molecule type" value="Genomic_DNA"/>
</dbReference>
<dbReference type="PROSITE" id="PS51296">
    <property type="entry name" value="RIESKE"/>
    <property type="match status" value="1"/>
</dbReference>
<evidence type="ECO:0000259" key="7">
    <source>
        <dbReference type="PROSITE" id="PS51296"/>
    </source>
</evidence>
<comment type="cofactor">
    <cofactor evidence="1">
        <name>Fe cation</name>
        <dbReference type="ChEBI" id="CHEBI:24875"/>
    </cofactor>
</comment>
<dbReference type="InterPro" id="IPR001663">
    <property type="entry name" value="Rng_hydr_dOase-A"/>
</dbReference>
<dbReference type="PANTHER" id="PTHR43756">
    <property type="entry name" value="CHOLINE MONOOXYGENASE, CHLOROPLASTIC"/>
    <property type="match status" value="1"/>
</dbReference>
<proteinExistence type="predicted"/>
<dbReference type="AlphaFoldDB" id="A0A6J6J3X4"/>
<keyword evidence="6" id="KW-0411">Iron-sulfur</keyword>
<dbReference type="Gene3D" id="3.90.380.10">
    <property type="entry name" value="Naphthalene 1,2-dioxygenase Alpha Subunit, Chain A, domain 1"/>
    <property type="match status" value="2"/>
</dbReference>
<feature type="domain" description="Rieske" evidence="7">
    <location>
        <begin position="52"/>
        <end position="161"/>
    </location>
</feature>
<protein>
    <submittedName>
        <fullName evidence="9">Unannotated protein</fullName>
    </submittedName>
</protein>
<evidence type="ECO:0000313" key="8">
    <source>
        <dbReference type="EMBL" id="CAB4601436.1"/>
    </source>
</evidence>
<organism evidence="9">
    <name type="scientific">freshwater metagenome</name>
    <dbReference type="NCBI Taxonomy" id="449393"/>
    <lineage>
        <taxon>unclassified sequences</taxon>
        <taxon>metagenomes</taxon>
        <taxon>ecological metagenomes</taxon>
    </lineage>
</organism>
<name>A0A6J6J3X4_9ZZZZ</name>
<dbReference type="GO" id="GO:0005506">
    <property type="term" value="F:iron ion binding"/>
    <property type="evidence" value="ECO:0007669"/>
    <property type="project" value="InterPro"/>
</dbReference>
<dbReference type="CDD" id="cd03469">
    <property type="entry name" value="Rieske_RO_Alpha_N"/>
    <property type="match status" value="1"/>
</dbReference>
<evidence type="ECO:0000256" key="4">
    <source>
        <dbReference type="ARBA" id="ARBA00023002"/>
    </source>
</evidence>
<evidence type="ECO:0000313" key="9">
    <source>
        <dbReference type="EMBL" id="CAB4631530.1"/>
    </source>
</evidence>
<dbReference type="EMBL" id="CAFBRX010000005">
    <property type="protein sequence ID" value="CAB5109879.1"/>
    <property type="molecule type" value="Genomic_DNA"/>
</dbReference>
<dbReference type="InterPro" id="IPR015879">
    <property type="entry name" value="Ring_hydroxy_dOase_asu_C_dom"/>
</dbReference>
<dbReference type="SUPFAM" id="SSF50022">
    <property type="entry name" value="ISP domain"/>
    <property type="match status" value="1"/>
</dbReference>
<dbReference type="SUPFAM" id="SSF55961">
    <property type="entry name" value="Bet v1-like"/>
    <property type="match status" value="1"/>
</dbReference>
<keyword evidence="2" id="KW-0001">2Fe-2S</keyword>
<evidence type="ECO:0000256" key="2">
    <source>
        <dbReference type="ARBA" id="ARBA00022714"/>
    </source>
</evidence>
<dbReference type="GO" id="GO:0051537">
    <property type="term" value="F:2 iron, 2 sulfur cluster binding"/>
    <property type="evidence" value="ECO:0007669"/>
    <property type="project" value="UniProtKB-KW"/>
</dbReference>
<dbReference type="PANTHER" id="PTHR43756:SF5">
    <property type="entry name" value="CHOLINE MONOOXYGENASE, CHLOROPLASTIC"/>
    <property type="match status" value="1"/>
</dbReference>
<keyword evidence="4" id="KW-0560">Oxidoreductase</keyword>
<accession>A0A6J6J3X4</accession>
<gene>
    <name evidence="8" type="ORF">UFOPK1820_00761</name>
    <name evidence="9" type="ORF">UFOPK1960_00707</name>
    <name evidence="10" type="ORF">UFOPK4422_00105</name>
</gene>
<evidence type="ECO:0000256" key="3">
    <source>
        <dbReference type="ARBA" id="ARBA00022723"/>
    </source>
</evidence>
<evidence type="ECO:0000256" key="1">
    <source>
        <dbReference type="ARBA" id="ARBA00001962"/>
    </source>
</evidence>
<evidence type="ECO:0000256" key="5">
    <source>
        <dbReference type="ARBA" id="ARBA00023004"/>
    </source>
</evidence>
<evidence type="ECO:0000256" key="6">
    <source>
        <dbReference type="ARBA" id="ARBA00023014"/>
    </source>
</evidence>
<sequence>MVHIPVRGELPARLGPSVQAVPGYGPSVMDAHVYRDPTRYELERERVLGRHWMLAGRSAQVKDAGDWITYEGHDECIVVVRQSDDSLAAFHNVCRHRGPAIIAEKTGCGARRFSCPYHGWVYDTKGKLVGIPEREDFGPDHVNDIGAIEVAVGEWGGWVWINLAGPEKAVPLMESIGSEISMDLGAFKMEEMILHEVLEWDVPINYKTIVDGFNEIYHVTQLHHSPPEFTKATRSASFHVTGDNFMCFVPRPQSLDELTSDDYDHHRNSICHYVVFPNTIFNCNPEHIQVFQPIPMGVDRTKFLCWQIIYPGDQDDPHYAEYFKRTMLHWDALKGVVGEDIGVYDQMTRTKKSSAFKEQILSEREFKIAIYHEHMDRKIRD</sequence>
<dbReference type="Pfam" id="PF00848">
    <property type="entry name" value="Ring_hydroxyl_A"/>
    <property type="match status" value="1"/>
</dbReference>
<evidence type="ECO:0000313" key="10">
    <source>
        <dbReference type="EMBL" id="CAB5109879.1"/>
    </source>
</evidence>
<dbReference type="PRINTS" id="PR00090">
    <property type="entry name" value="RNGDIOXGNASE"/>
</dbReference>
<keyword evidence="3" id="KW-0479">Metal-binding</keyword>
<reference evidence="9" key="1">
    <citation type="submission" date="2020-05" db="EMBL/GenBank/DDBJ databases">
        <authorList>
            <person name="Chiriac C."/>
            <person name="Salcher M."/>
            <person name="Ghai R."/>
            <person name="Kavagutti S V."/>
        </authorList>
    </citation>
    <scope>NUCLEOTIDE SEQUENCE</scope>
</reference>
<dbReference type="Gene3D" id="2.102.10.10">
    <property type="entry name" value="Rieske [2Fe-2S] iron-sulphur domain"/>
    <property type="match status" value="1"/>
</dbReference>
<dbReference type="EMBL" id="CAEZVL010000091">
    <property type="protein sequence ID" value="CAB4631530.1"/>
    <property type="molecule type" value="Genomic_DNA"/>
</dbReference>
<dbReference type="InterPro" id="IPR036922">
    <property type="entry name" value="Rieske_2Fe-2S_sf"/>
</dbReference>
<dbReference type="CDD" id="cd00680">
    <property type="entry name" value="RHO_alpha_C"/>
    <property type="match status" value="1"/>
</dbReference>
<dbReference type="GO" id="GO:0016491">
    <property type="term" value="F:oxidoreductase activity"/>
    <property type="evidence" value="ECO:0007669"/>
    <property type="project" value="UniProtKB-KW"/>
</dbReference>